<protein>
    <recommendedName>
        <fullName evidence="4">Minor curlin subunit</fullName>
    </recommendedName>
</protein>
<evidence type="ECO:0008006" key="4">
    <source>
        <dbReference type="Google" id="ProtNLM"/>
    </source>
</evidence>
<comment type="caution">
    <text evidence="2">The sequence shown here is derived from an EMBL/GenBank/DDBJ whole genome shotgun (WGS) entry which is preliminary data.</text>
</comment>
<organism evidence="2 3">
    <name type="scientific">Fibrella rubiginis</name>
    <dbReference type="NCBI Taxonomy" id="2817060"/>
    <lineage>
        <taxon>Bacteria</taxon>
        <taxon>Pseudomonadati</taxon>
        <taxon>Bacteroidota</taxon>
        <taxon>Cytophagia</taxon>
        <taxon>Cytophagales</taxon>
        <taxon>Spirosomataceae</taxon>
        <taxon>Fibrella</taxon>
    </lineage>
</organism>
<evidence type="ECO:0000313" key="3">
    <source>
        <dbReference type="Proteomes" id="UP000664034"/>
    </source>
</evidence>
<dbReference type="AlphaFoldDB" id="A0A939GF41"/>
<gene>
    <name evidence="2" type="ORF">J2I47_01855</name>
</gene>
<name>A0A939GF41_9BACT</name>
<dbReference type="RefSeq" id="WP_207362843.1">
    <property type="nucleotide sequence ID" value="NZ_JAFMYV010000001.1"/>
</dbReference>
<dbReference type="EMBL" id="JAFMYV010000001">
    <property type="protein sequence ID" value="MBO0935283.1"/>
    <property type="molecule type" value="Genomic_DNA"/>
</dbReference>
<proteinExistence type="predicted"/>
<sequence length="149" mass="16333">MKRLYLLLFCALPLTVSAQSEVYFRQPVADRSLAGLAASELTLVQTGQLNQLQVQQTGRANAIRITQHGQNNTLDLDLTGSNNRYAFAQQGDNNLTQWRASQNNGQVDVIQRGNNNQLIQESSGLATGVSLRIEQTGGMRVLLKNGHTP</sequence>
<feature type="chain" id="PRO_5036952722" description="Minor curlin subunit" evidence="1">
    <location>
        <begin position="19"/>
        <end position="149"/>
    </location>
</feature>
<dbReference type="Proteomes" id="UP000664034">
    <property type="component" value="Unassembled WGS sequence"/>
</dbReference>
<keyword evidence="3" id="KW-1185">Reference proteome</keyword>
<feature type="signal peptide" evidence="1">
    <location>
        <begin position="1"/>
        <end position="18"/>
    </location>
</feature>
<reference evidence="2" key="1">
    <citation type="submission" date="2021-03" db="EMBL/GenBank/DDBJ databases">
        <title>Fibrella sp. HMF5335 genome sequencing and assembly.</title>
        <authorList>
            <person name="Kang H."/>
            <person name="Kim H."/>
            <person name="Bae S."/>
            <person name="Joh K."/>
        </authorList>
    </citation>
    <scope>NUCLEOTIDE SEQUENCE</scope>
    <source>
        <strain evidence="2">HMF5335</strain>
    </source>
</reference>
<evidence type="ECO:0000313" key="2">
    <source>
        <dbReference type="EMBL" id="MBO0935283.1"/>
    </source>
</evidence>
<accession>A0A939GF41</accession>
<keyword evidence="1" id="KW-0732">Signal</keyword>
<evidence type="ECO:0000256" key="1">
    <source>
        <dbReference type="SAM" id="SignalP"/>
    </source>
</evidence>